<sequence>MPGHRHVRCACFTFAVAAFAARCRVAATAPPVLSTPTPALVSQRAVERLPRSALLLFCAAYVLPGLFGRDPWRNADITAFGYMFSLAQGGADLLSPSIAGLPADGALLPYWLGALGIHLFGGLLDPALAARLPFALLLVGVLVFTWYGTYHLARTDNAQPLPFAFGGEASPVDYARAIADGALLALMATLGLLQLGHETTPELMQLFAAALFFYAMAASVSRRWASRGAVLLALPVLAASGAPAIGLGYALAGAVVCLRSSFPLARLFSLWIVGAAALASTIALAIGAWSWRLGTPDVSQVVQLLAWFAWPAWAMAGWTLWRWRGHLMHRHIAVPATAAAVALLACIGMGGSDRALMLALPPLAALAAFALPTLQRSVSAAIDWFSVAFFSIAAIAVWVVYAALQTGVPAKTASNVARLVPGYQSSFAWFPLLAAVAGTLAWLLLVRWRTGRHRPVLWKSLVLPAGGLSLCWLLAMTLLLPVLDYARSDRPLVERIAQHVPSDACIATVGLPRAQLAALEYHGGWRVETHPVPPQTGCEFLLTTARANAVTETLARPGWKLLARERRPTDRAEQTVVYRRDLASAGR</sequence>
<organism evidence="3 4">
    <name type="scientific">Methylibium petroleiphilum (strain ATCC BAA-1232 / LMG 22953 / PM1)</name>
    <dbReference type="NCBI Taxonomy" id="420662"/>
    <lineage>
        <taxon>Bacteria</taxon>
        <taxon>Pseudomonadati</taxon>
        <taxon>Pseudomonadota</taxon>
        <taxon>Betaproteobacteria</taxon>
        <taxon>Burkholderiales</taxon>
        <taxon>Sphaerotilaceae</taxon>
        <taxon>Methylibium</taxon>
    </lineage>
</organism>
<gene>
    <name evidence="3" type="ordered locus">Mpe_A1280</name>
</gene>
<evidence type="ECO:0000313" key="3">
    <source>
        <dbReference type="EMBL" id="ABM94242.1"/>
    </source>
</evidence>
<dbReference type="KEGG" id="mpt:Mpe_A1280"/>
<protein>
    <submittedName>
        <fullName evidence="3">Putative membrane protein</fullName>
    </submittedName>
</protein>
<feature type="transmembrane region" description="Helical" evidence="1">
    <location>
        <begin position="332"/>
        <end position="350"/>
    </location>
</feature>
<dbReference type="STRING" id="420662.Mpe_A1280"/>
<feature type="transmembrane region" description="Helical" evidence="1">
    <location>
        <begin position="381"/>
        <end position="404"/>
    </location>
</feature>
<feature type="chain" id="PRO_5002646365" evidence="2">
    <location>
        <begin position="21"/>
        <end position="587"/>
    </location>
</feature>
<accession>A2SFA3</accession>
<evidence type="ECO:0000256" key="1">
    <source>
        <dbReference type="SAM" id="Phobius"/>
    </source>
</evidence>
<feature type="transmembrane region" description="Helical" evidence="1">
    <location>
        <begin position="49"/>
        <end position="67"/>
    </location>
</feature>
<evidence type="ECO:0000313" key="4">
    <source>
        <dbReference type="Proteomes" id="UP000000366"/>
    </source>
</evidence>
<feature type="transmembrane region" description="Helical" evidence="1">
    <location>
        <begin position="301"/>
        <end position="320"/>
    </location>
</feature>
<dbReference type="AlphaFoldDB" id="A2SFA3"/>
<keyword evidence="1" id="KW-0472">Membrane</keyword>
<evidence type="ECO:0000256" key="2">
    <source>
        <dbReference type="SAM" id="SignalP"/>
    </source>
</evidence>
<keyword evidence="1" id="KW-1133">Transmembrane helix</keyword>
<feature type="transmembrane region" description="Helical" evidence="1">
    <location>
        <begin position="205"/>
        <end position="225"/>
    </location>
</feature>
<feature type="transmembrane region" description="Helical" evidence="1">
    <location>
        <begin position="356"/>
        <end position="374"/>
    </location>
</feature>
<proteinExistence type="predicted"/>
<feature type="transmembrane region" description="Helical" evidence="1">
    <location>
        <begin position="460"/>
        <end position="483"/>
    </location>
</feature>
<dbReference type="EMBL" id="CP000555">
    <property type="protein sequence ID" value="ABM94242.1"/>
    <property type="molecule type" value="Genomic_DNA"/>
</dbReference>
<keyword evidence="1" id="KW-0812">Transmembrane</keyword>
<feature type="signal peptide" evidence="2">
    <location>
        <begin position="1"/>
        <end position="20"/>
    </location>
</feature>
<feature type="transmembrane region" description="Helical" evidence="1">
    <location>
        <begin position="231"/>
        <end position="258"/>
    </location>
</feature>
<feature type="transmembrane region" description="Helical" evidence="1">
    <location>
        <begin position="427"/>
        <end position="448"/>
    </location>
</feature>
<dbReference type="eggNOG" id="COG1807">
    <property type="taxonomic scope" value="Bacteria"/>
</dbReference>
<feature type="transmembrane region" description="Helical" evidence="1">
    <location>
        <begin position="173"/>
        <end position="193"/>
    </location>
</feature>
<feature type="transmembrane region" description="Helical" evidence="1">
    <location>
        <begin position="132"/>
        <end position="153"/>
    </location>
</feature>
<dbReference type="Proteomes" id="UP000000366">
    <property type="component" value="Chromosome"/>
</dbReference>
<dbReference type="HOGENOM" id="CLU_034283_0_0_4"/>
<keyword evidence="2" id="KW-0732">Signal</keyword>
<feature type="transmembrane region" description="Helical" evidence="1">
    <location>
        <begin position="270"/>
        <end position="289"/>
    </location>
</feature>
<reference evidence="3 4" key="1">
    <citation type="journal article" date="2007" name="J. Bacteriol.">
        <title>Whole-genome analysis of the methyl tert-butyl ether-degrading beta-proteobacterium Methylibium petroleiphilum PM1.</title>
        <authorList>
            <person name="Kane S.R."/>
            <person name="Chakicherla A.Y."/>
            <person name="Chain P.S.G."/>
            <person name="Schmidt R."/>
            <person name="Shin M.W."/>
            <person name="Legler T.C."/>
            <person name="Scow K.M."/>
            <person name="Larimer F.W."/>
            <person name="Lucas S.M."/>
            <person name="Richardson P.M."/>
            <person name="Hristova K.R."/>
        </authorList>
    </citation>
    <scope>NUCLEOTIDE SEQUENCE [LARGE SCALE GENOMIC DNA]</scope>
    <source>
        <strain evidence="4">ATCC BAA-1232 / LMG 22953 / PM1</strain>
    </source>
</reference>
<feature type="transmembrane region" description="Helical" evidence="1">
    <location>
        <begin position="107"/>
        <end position="125"/>
    </location>
</feature>
<keyword evidence="4" id="KW-1185">Reference proteome</keyword>
<name>A2SFA3_METPP</name>